<name>A0AAV2J8M4_KNICA</name>
<keyword evidence="2" id="KW-1185">Reference proteome</keyword>
<sequence length="81" mass="9157">MEVLGEWTFLCNGGELPGWQAQDQGCDLFMAAAQMGVQRCRLANRILLAKESAAPVLQLRRLENRTYLGFELFAKHCGERK</sequence>
<accession>A0AAV2J8M4</accession>
<gene>
    <name evidence="1" type="ORF">KC01_LOCUS5730</name>
</gene>
<dbReference type="EMBL" id="OZ035833">
    <property type="protein sequence ID" value="CAL1573928.1"/>
    <property type="molecule type" value="Genomic_DNA"/>
</dbReference>
<evidence type="ECO:0000313" key="2">
    <source>
        <dbReference type="Proteomes" id="UP001497482"/>
    </source>
</evidence>
<evidence type="ECO:0000313" key="1">
    <source>
        <dbReference type="EMBL" id="CAL1573928.1"/>
    </source>
</evidence>
<protein>
    <submittedName>
        <fullName evidence="1">Uncharacterized protein</fullName>
    </submittedName>
</protein>
<dbReference type="AlphaFoldDB" id="A0AAV2J8M4"/>
<reference evidence="1 2" key="1">
    <citation type="submission" date="2024-04" db="EMBL/GenBank/DDBJ databases">
        <authorList>
            <person name="Waldvogel A.-M."/>
            <person name="Schoenle A."/>
        </authorList>
    </citation>
    <scope>NUCLEOTIDE SEQUENCE [LARGE SCALE GENOMIC DNA]</scope>
</reference>
<proteinExistence type="predicted"/>
<organism evidence="1 2">
    <name type="scientific">Knipowitschia caucasica</name>
    <name type="common">Caucasian dwarf goby</name>
    <name type="synonym">Pomatoschistus caucasicus</name>
    <dbReference type="NCBI Taxonomy" id="637954"/>
    <lineage>
        <taxon>Eukaryota</taxon>
        <taxon>Metazoa</taxon>
        <taxon>Chordata</taxon>
        <taxon>Craniata</taxon>
        <taxon>Vertebrata</taxon>
        <taxon>Euteleostomi</taxon>
        <taxon>Actinopterygii</taxon>
        <taxon>Neopterygii</taxon>
        <taxon>Teleostei</taxon>
        <taxon>Neoteleostei</taxon>
        <taxon>Acanthomorphata</taxon>
        <taxon>Gobiaria</taxon>
        <taxon>Gobiiformes</taxon>
        <taxon>Gobioidei</taxon>
        <taxon>Gobiidae</taxon>
        <taxon>Gobiinae</taxon>
        <taxon>Knipowitschia</taxon>
    </lineage>
</organism>
<dbReference type="Proteomes" id="UP001497482">
    <property type="component" value="Chromosome 11"/>
</dbReference>